<accession>A0ABD3HIP5</accession>
<organism evidence="1 2">
    <name type="scientific">Riccia sorocarpa</name>
    <dbReference type="NCBI Taxonomy" id="122646"/>
    <lineage>
        <taxon>Eukaryota</taxon>
        <taxon>Viridiplantae</taxon>
        <taxon>Streptophyta</taxon>
        <taxon>Embryophyta</taxon>
        <taxon>Marchantiophyta</taxon>
        <taxon>Marchantiopsida</taxon>
        <taxon>Marchantiidae</taxon>
        <taxon>Marchantiales</taxon>
        <taxon>Ricciaceae</taxon>
        <taxon>Riccia</taxon>
    </lineage>
</organism>
<evidence type="ECO:0000313" key="2">
    <source>
        <dbReference type="Proteomes" id="UP001633002"/>
    </source>
</evidence>
<evidence type="ECO:0000313" key="1">
    <source>
        <dbReference type="EMBL" id="KAL3690190.1"/>
    </source>
</evidence>
<comment type="caution">
    <text evidence="1">The sequence shown here is derived from an EMBL/GenBank/DDBJ whole genome shotgun (WGS) entry which is preliminary data.</text>
</comment>
<gene>
    <name evidence="1" type="ORF">R1sor_016499</name>
</gene>
<proteinExistence type="predicted"/>
<sequence>MENRKSNGLKPCKVEVDQNGCVDAGKNEWYADLKSLCLSYLDISIPQYAKQSHANLRLVRRDLDNKYECAGGELCEEFVKSKIKQILKGERKRYKDLWDSLGDRSMDAPCPEDVDTAVWDRLKTYWTSEAGVAKSNQMQEARAKVVNLNLTGRAGYHKLAEEKGCSPTLKEARVRAYTPRSTDESVRTSSKV</sequence>
<name>A0ABD3HIP5_9MARC</name>
<protein>
    <submittedName>
        <fullName evidence="1">Uncharacterized protein</fullName>
    </submittedName>
</protein>
<dbReference type="AlphaFoldDB" id="A0ABD3HIP5"/>
<dbReference type="EMBL" id="JBJQOH010000004">
    <property type="protein sequence ID" value="KAL3690190.1"/>
    <property type="molecule type" value="Genomic_DNA"/>
</dbReference>
<keyword evidence="2" id="KW-1185">Reference proteome</keyword>
<dbReference type="Proteomes" id="UP001633002">
    <property type="component" value="Unassembled WGS sequence"/>
</dbReference>
<reference evidence="1 2" key="1">
    <citation type="submission" date="2024-09" db="EMBL/GenBank/DDBJ databases">
        <title>Chromosome-scale assembly of Riccia sorocarpa.</title>
        <authorList>
            <person name="Paukszto L."/>
        </authorList>
    </citation>
    <scope>NUCLEOTIDE SEQUENCE [LARGE SCALE GENOMIC DNA]</scope>
    <source>
        <strain evidence="1">LP-2024</strain>
        <tissue evidence="1">Aerial parts of the thallus</tissue>
    </source>
</reference>